<dbReference type="InterPro" id="IPR027359">
    <property type="entry name" value="Volt_channel_dom_sf"/>
</dbReference>
<dbReference type="FunFam" id="1.10.287.70:FF:000032">
    <property type="entry name" value="Voltage-dependent T-type calcium channel subunit alpha"/>
    <property type="match status" value="1"/>
</dbReference>
<feature type="transmembrane region" description="Helical" evidence="14">
    <location>
        <begin position="447"/>
        <end position="465"/>
    </location>
</feature>
<dbReference type="InterPro" id="IPR043203">
    <property type="entry name" value="VGCC_Ca_Na"/>
</dbReference>
<evidence type="ECO:0000313" key="17">
    <source>
        <dbReference type="RefSeq" id="XP_050934344.1"/>
    </source>
</evidence>
<feature type="transmembrane region" description="Helical" evidence="14">
    <location>
        <begin position="644"/>
        <end position="667"/>
    </location>
</feature>
<dbReference type="GO" id="GO:0070509">
    <property type="term" value="P:calcium ion import"/>
    <property type="evidence" value="ECO:0007669"/>
    <property type="project" value="TreeGrafter"/>
</dbReference>
<dbReference type="KEGG" id="lcf:108893479"/>
<dbReference type="GO" id="GO:0005891">
    <property type="term" value="C:voltage-gated calcium channel complex"/>
    <property type="evidence" value="ECO:0007669"/>
    <property type="project" value="InterPro"/>
</dbReference>
<accession>A0AAJ8BMB4</accession>
<feature type="transmembrane region" description="Helical" evidence="14">
    <location>
        <begin position="175"/>
        <end position="200"/>
    </location>
</feature>
<feature type="transmembrane region" description="Helical" evidence="14">
    <location>
        <begin position="477"/>
        <end position="499"/>
    </location>
</feature>
<feature type="transmembrane region" description="Helical" evidence="14">
    <location>
        <begin position="774"/>
        <end position="792"/>
    </location>
</feature>
<evidence type="ECO:0000256" key="6">
    <source>
        <dbReference type="ARBA" id="ARBA00022989"/>
    </source>
</evidence>
<feature type="transmembrane region" description="Helical" evidence="14">
    <location>
        <begin position="1205"/>
        <end position="1229"/>
    </location>
</feature>
<evidence type="ECO:0000256" key="9">
    <source>
        <dbReference type="ARBA" id="ARBA00023180"/>
    </source>
</evidence>
<feature type="transmembrane region" description="Helical" evidence="14">
    <location>
        <begin position="845"/>
        <end position="864"/>
    </location>
</feature>
<dbReference type="InterPro" id="IPR005821">
    <property type="entry name" value="Ion_trans_dom"/>
</dbReference>
<dbReference type="GO" id="GO:0046872">
    <property type="term" value="F:metal ion binding"/>
    <property type="evidence" value="ECO:0007669"/>
    <property type="project" value="UniProtKB-KW"/>
</dbReference>
<dbReference type="GO" id="GO:0001518">
    <property type="term" value="C:voltage-gated sodium channel complex"/>
    <property type="evidence" value="ECO:0007669"/>
    <property type="project" value="TreeGrafter"/>
</dbReference>
<reference evidence="17" key="1">
    <citation type="submission" date="2025-08" db="UniProtKB">
        <authorList>
            <consortium name="RefSeq"/>
        </authorList>
    </citation>
    <scope>IDENTIFICATION</scope>
    <source>
        <tissue evidence="17">Brain</tissue>
    </source>
</reference>
<feature type="domain" description="Ion transport" evidence="15">
    <location>
        <begin position="1085"/>
        <end position="1333"/>
    </location>
</feature>
<dbReference type="GO" id="GO:0086010">
    <property type="term" value="P:membrane depolarization during action potential"/>
    <property type="evidence" value="ECO:0007669"/>
    <property type="project" value="TreeGrafter"/>
</dbReference>
<evidence type="ECO:0000256" key="10">
    <source>
        <dbReference type="ARBA" id="ARBA00023303"/>
    </source>
</evidence>
<dbReference type="PANTHER" id="PTHR10037:SF230">
    <property type="entry name" value="CA[2+]-CHANNEL PROTEIN ALPHA[[1]] SUBUNIT T, ISOFORM F"/>
    <property type="match status" value="1"/>
</dbReference>
<organism evidence="16 17">
    <name type="scientific">Lates calcarifer</name>
    <name type="common">Barramundi</name>
    <name type="synonym">Holocentrus calcarifer</name>
    <dbReference type="NCBI Taxonomy" id="8187"/>
    <lineage>
        <taxon>Eukaryota</taxon>
        <taxon>Metazoa</taxon>
        <taxon>Chordata</taxon>
        <taxon>Craniata</taxon>
        <taxon>Vertebrata</taxon>
        <taxon>Euteleostomi</taxon>
        <taxon>Actinopterygii</taxon>
        <taxon>Neopterygii</taxon>
        <taxon>Teleostei</taxon>
        <taxon>Neoteleostei</taxon>
        <taxon>Acanthomorphata</taxon>
        <taxon>Carangaria</taxon>
        <taxon>Carangaria incertae sedis</taxon>
        <taxon>Centropomidae</taxon>
        <taxon>Lates</taxon>
    </lineage>
</organism>
<dbReference type="FunFam" id="1.20.120.350:FF:000009">
    <property type="entry name" value="Voltage-dependent T-type calcium channel subunit alpha"/>
    <property type="match status" value="1"/>
</dbReference>
<evidence type="ECO:0000256" key="13">
    <source>
        <dbReference type="SAM" id="MobiDB-lite"/>
    </source>
</evidence>
<keyword evidence="5 12" id="KW-0851">Voltage-gated channel</keyword>
<dbReference type="GeneID" id="108893479"/>
<evidence type="ECO:0000256" key="7">
    <source>
        <dbReference type="ARBA" id="ARBA00023065"/>
    </source>
</evidence>
<keyword evidence="11 12" id="KW-0106">Calcium</keyword>
<keyword evidence="10" id="KW-0407">Ion channel</keyword>
<evidence type="ECO:0000256" key="3">
    <source>
        <dbReference type="ARBA" id="ARBA00022692"/>
    </source>
</evidence>
<feature type="transmembrane region" description="Helical" evidence="14">
    <location>
        <begin position="1009"/>
        <end position="1033"/>
    </location>
</feature>
<dbReference type="InterPro" id="IPR002077">
    <property type="entry name" value="VDCCAlpha1"/>
</dbReference>
<feature type="compositionally biased region" description="Polar residues" evidence="13">
    <location>
        <begin position="690"/>
        <end position="702"/>
    </location>
</feature>
<keyword evidence="9" id="KW-0325">Glycoprotein</keyword>
<feature type="domain" description="Ion transport" evidence="15">
    <location>
        <begin position="64"/>
        <end position="376"/>
    </location>
</feature>
<feature type="transmembrane region" description="Helical" evidence="14">
    <location>
        <begin position="567"/>
        <end position="595"/>
    </location>
</feature>
<name>A0AAJ8BMB4_LATCA</name>
<keyword evidence="6 14" id="KW-1133">Transmembrane helix</keyword>
<dbReference type="Proteomes" id="UP000694890">
    <property type="component" value="Linkage group LG20"/>
</dbReference>
<feature type="transmembrane region" description="Helical" evidence="14">
    <location>
        <begin position="909"/>
        <end position="931"/>
    </location>
</feature>
<keyword evidence="12" id="KW-0107">Calcium channel</keyword>
<keyword evidence="3 14" id="KW-0812">Transmembrane</keyword>
<dbReference type="GO" id="GO:0043005">
    <property type="term" value="C:neuron projection"/>
    <property type="evidence" value="ECO:0007669"/>
    <property type="project" value="TreeGrafter"/>
</dbReference>
<dbReference type="PANTHER" id="PTHR10037">
    <property type="entry name" value="VOLTAGE-GATED CATION CHANNEL CALCIUM AND SODIUM"/>
    <property type="match status" value="1"/>
</dbReference>
<evidence type="ECO:0000256" key="1">
    <source>
        <dbReference type="ARBA" id="ARBA00004141"/>
    </source>
</evidence>
<feature type="region of interest" description="Disordered" evidence="13">
    <location>
        <begin position="675"/>
        <end position="702"/>
    </location>
</feature>
<keyword evidence="11" id="KW-0479">Metal-binding</keyword>
<comment type="subcellular location">
    <subcellularLocation>
        <location evidence="1 12">Membrane</location>
        <topology evidence="1 12">Multi-pass membrane protein</topology>
    </subcellularLocation>
</comment>
<dbReference type="PRINTS" id="PR00167">
    <property type="entry name" value="CACHANNEL"/>
</dbReference>
<feature type="transmembrane region" description="Helical" evidence="14">
    <location>
        <begin position="135"/>
        <end position="154"/>
    </location>
</feature>
<evidence type="ECO:0000256" key="5">
    <source>
        <dbReference type="ARBA" id="ARBA00022882"/>
    </source>
</evidence>
<proteinExistence type="inferred from homology"/>
<evidence type="ECO:0000313" key="16">
    <source>
        <dbReference type="Proteomes" id="UP000694890"/>
    </source>
</evidence>
<feature type="transmembrane region" description="Helical" evidence="14">
    <location>
        <begin position="96"/>
        <end position="115"/>
    </location>
</feature>
<evidence type="ECO:0000256" key="12">
    <source>
        <dbReference type="RuleBase" id="RU003808"/>
    </source>
</evidence>
<feature type="transmembrane region" description="Helical" evidence="14">
    <location>
        <begin position="1147"/>
        <end position="1166"/>
    </location>
</feature>
<dbReference type="SUPFAM" id="SSF81324">
    <property type="entry name" value="Voltage-gated potassium channels"/>
    <property type="match status" value="4"/>
</dbReference>
<feature type="domain" description="Ion transport" evidence="15">
    <location>
        <begin position="772"/>
        <end position="1043"/>
    </location>
</feature>
<dbReference type="Gene3D" id="1.20.120.350">
    <property type="entry name" value="Voltage-gated potassium channels. Chain C"/>
    <property type="match status" value="4"/>
</dbReference>
<dbReference type="GO" id="GO:0005248">
    <property type="term" value="F:voltage-gated sodium channel activity"/>
    <property type="evidence" value="ECO:0007669"/>
    <property type="project" value="TreeGrafter"/>
</dbReference>
<protein>
    <submittedName>
        <fullName evidence="17">Voltage-dependent T-type calcium channel subunit alpha-1H isoform X1</fullName>
    </submittedName>
</protein>
<keyword evidence="12" id="KW-0109">Calcium transport</keyword>
<dbReference type="GO" id="GO:0008332">
    <property type="term" value="F:low voltage-gated calcium channel activity"/>
    <property type="evidence" value="ECO:0007669"/>
    <property type="project" value="TreeGrafter"/>
</dbReference>
<feature type="transmembrane region" description="Helical" evidence="14">
    <location>
        <begin position="1119"/>
        <end position="1141"/>
    </location>
</feature>
<keyword evidence="7" id="KW-0406">Ion transport</keyword>
<feature type="region of interest" description="Disordered" evidence="13">
    <location>
        <begin position="1043"/>
        <end position="1064"/>
    </location>
</feature>
<dbReference type="FunFam" id="1.10.287.70:FF:000117">
    <property type="entry name" value="Voltage-gated Ca2+ channel, alpha subunit"/>
    <property type="match status" value="1"/>
</dbReference>
<keyword evidence="4" id="KW-0677">Repeat</keyword>
<feature type="binding site" evidence="11">
    <location>
        <position position="983"/>
    </location>
    <ligand>
        <name>Ca(2+)</name>
        <dbReference type="ChEBI" id="CHEBI:29108"/>
    </ligand>
</feature>
<feature type="domain" description="Ion transport" evidence="15">
    <location>
        <begin position="446"/>
        <end position="676"/>
    </location>
</feature>
<evidence type="ECO:0000256" key="2">
    <source>
        <dbReference type="ARBA" id="ARBA00022448"/>
    </source>
</evidence>
<dbReference type="Gene3D" id="1.10.287.70">
    <property type="match status" value="4"/>
</dbReference>
<feature type="transmembrane region" description="Helical" evidence="14">
    <location>
        <begin position="345"/>
        <end position="371"/>
    </location>
</feature>
<evidence type="ECO:0000256" key="14">
    <source>
        <dbReference type="SAM" id="Phobius"/>
    </source>
</evidence>
<dbReference type="Pfam" id="PF00520">
    <property type="entry name" value="Ion_trans"/>
    <property type="match status" value="4"/>
</dbReference>
<evidence type="ECO:0000259" key="15">
    <source>
        <dbReference type="Pfam" id="PF00520"/>
    </source>
</evidence>
<evidence type="ECO:0000256" key="8">
    <source>
        <dbReference type="ARBA" id="ARBA00023136"/>
    </source>
</evidence>
<evidence type="ECO:0000256" key="11">
    <source>
        <dbReference type="PIRSR" id="PIRSR602077-1"/>
    </source>
</evidence>
<evidence type="ECO:0000256" key="4">
    <source>
        <dbReference type="ARBA" id="ARBA00022737"/>
    </source>
</evidence>
<sequence>MTDFKGQREKQQEVALTIPVQGTCNPSSMEEGQLPYPTLAPVVCFGLKQTTRLRNWCLKMTCGPWLDYASILVVLINCVTLGMYEPCEETSSNIEVFDVFIFAFFSMEMLIKMLALGVYDYEGSYLSNNWNKFDVLIISGEVLNYFLTSLGIHIQICHALRPMRLIGRVQSLRDLVIILLDTVPMLGNVLILYIFVIHIFGVVGVQLWAGQLLNRCFLGEDIPKKYNVSLSPYFASKYGEKGPFICSSDGKYGMRRCRDVPPYSQDGETCSLTVNEAVPAAAGIRVNGCVNWNLYYNVCRAGDQNPDMGAINFDNIGYALIAIFQVVTLEGWREIMFYVMDAHSFWSLVFFVLVTIMGSFIMMNVCAVVIATQFSENLGRETGKQPAGAITQLCNKLTSWLWRILQRYKRYRDKVHPSDSESRSTAIMGQAWMSFKRKLATIVKSKLFDRVIMFAVFLSILTIAVEHHKQPVELTRMLQISNIIFTFIFVVEMALKQLALAWAYFRDRNNIFDFIIVIISLWEIIAKADGRLSVLRAFRLLRFVRLVHFLPYLKRQLLVLKRTMEEAGSLCMLLLFVIFVFSVMGMHLFGCTFSFQAQKGHEIADRMNFDSILWSMVTVFQILTQEDWNLVLYNAMAATTPWAAFYFVTVIVLGKHVILNVLVGIVVESFQARRSSSSDDDSTSSTPTSLTPECHSSVTDSSKTNGFSRCILSCFGSRSSIVTNSTDNKEDNRSLNITQRVLRWCRLHEDWSFYVLSPQNKFRIFCQRVIFHKLFDHVVLLFILLSCVTIAMERPGIHPKSKERWILDMSRYVFSAVFLVEMLFKVLALGLAIGKDTYCRSSWNVMDGSLVILSLVHIFVSLASTGKDNWMGILKVLRLLRTLRPLRVIKRAPKLKLAVEALIASVKPIGNIVLICCAFFFFFGILGVQLFKGKFYYCVGQVITNITSKTDCLSANNRWVRKEYNFDNLPQALMALFVMYSKDGWVNIMYDGLDAVGVDKPPVRNHNEWMLLFFISFMIMSFFLLDMFIGVMVETFHQCQQEQKRGDEGAEGGGVLQHHGGEPEQPYYTNYSPIRRAIHTLCTSNFLDLFMSVIIFISVLMMAFEHYNQPPYIEKLTEYSYYMFTAILIIEVLLKLVAFGIMRFLKISWNLLDVFVVFVSIISIVFNEMKMADAIPINPSILRVCRVLRLAQVLKAKKIRVLLKTIIKTLSQVGNICLLFMFFFFIYAALGVELFGKLECTDDHPCLGLHRHSNFRHFGMALLTLYQVCTGDNWSGIMKDTLRECRPDGKGCLRYLSWVSPIYFTSFVIMAQFVLINLVVAAIMQALEDSNENKSIAFCLPLEDKDVHDTELDPACAGESVKPS</sequence>
<keyword evidence="8 14" id="KW-0472">Membrane</keyword>
<feature type="transmembrane region" description="Helical" evidence="14">
    <location>
        <begin position="812"/>
        <end position="833"/>
    </location>
</feature>
<gene>
    <name evidence="17" type="primary">LOC108893479</name>
</gene>
<dbReference type="RefSeq" id="XP_050934344.1">
    <property type="nucleotide sequence ID" value="XM_051078387.1"/>
</dbReference>
<dbReference type="GO" id="GO:0045956">
    <property type="term" value="P:positive regulation of calcium ion-dependent exocytosis"/>
    <property type="evidence" value="ECO:0007669"/>
    <property type="project" value="TreeGrafter"/>
</dbReference>
<feature type="transmembrane region" description="Helical" evidence="14">
    <location>
        <begin position="65"/>
        <end position="84"/>
    </location>
</feature>
<keyword evidence="2" id="KW-0813">Transport</keyword>
<comment type="similarity">
    <text evidence="12">Belongs to the calcium channel alpha-1 subunit (TC 1.A.1.11) family.</text>
</comment>
<feature type="transmembrane region" description="Helical" evidence="14">
    <location>
        <begin position="1302"/>
        <end position="1324"/>
    </location>
</feature>